<dbReference type="EMBL" id="LBJM01000083">
    <property type="protein sequence ID" value="RXH33433.1"/>
    <property type="molecule type" value="Genomic_DNA"/>
</dbReference>
<accession>A0A4Q0S926</accession>
<proteinExistence type="predicted"/>
<reference evidence="1 2" key="1">
    <citation type="submission" date="2015-04" db="EMBL/GenBank/DDBJ databases">
        <title>Comparative genomics of rhizobia nodulating Arachis hypogaea in China.</title>
        <authorList>
            <person name="Li Y."/>
        </authorList>
    </citation>
    <scope>NUCLEOTIDE SEQUENCE [LARGE SCALE GENOMIC DNA]</scope>
    <source>
        <strain evidence="1 2">CCBAU 51787</strain>
    </source>
</reference>
<dbReference type="AlphaFoldDB" id="A0A4Q0S926"/>
<dbReference type="Proteomes" id="UP000290565">
    <property type="component" value="Unassembled WGS sequence"/>
</dbReference>
<organism evidence="1 2">
    <name type="scientific">Bradyrhizobium zhanjiangense</name>
    <dbReference type="NCBI Taxonomy" id="1325107"/>
    <lineage>
        <taxon>Bacteria</taxon>
        <taxon>Pseudomonadati</taxon>
        <taxon>Pseudomonadota</taxon>
        <taxon>Alphaproteobacteria</taxon>
        <taxon>Hyphomicrobiales</taxon>
        <taxon>Nitrobacteraceae</taxon>
        <taxon>Bradyrhizobium</taxon>
    </lineage>
</organism>
<name>A0A4Q0S926_9BRAD</name>
<evidence type="ECO:0000313" key="2">
    <source>
        <dbReference type="Proteomes" id="UP000290565"/>
    </source>
</evidence>
<evidence type="ECO:0000313" key="1">
    <source>
        <dbReference type="EMBL" id="RXH33433.1"/>
    </source>
</evidence>
<comment type="caution">
    <text evidence="1">The sequence shown here is derived from an EMBL/GenBank/DDBJ whole genome shotgun (WGS) entry which is preliminary data.</text>
</comment>
<sequence>MDGAPGAGEMLGHALDGAIAAGEQAAHDLVDLCLPACGARLDRLDPFAQIIRDQRMRARDPALHVVRRQQDRIVIRIEGDAATEELAITLAVVRRRIMQLHLQWPPIAAEQRLDDAVDAAERHVDGLTRRARLPAAQMQRDCHGVLVARNIEPHALVMDMNEA</sequence>
<protein>
    <submittedName>
        <fullName evidence="1">Uncharacterized protein</fullName>
    </submittedName>
</protein>
<gene>
    <name evidence="1" type="ORF">XH94_29960</name>
</gene>